<dbReference type="EMBL" id="RJJT01000004">
    <property type="protein sequence ID" value="RSB81818.1"/>
    <property type="molecule type" value="Genomic_DNA"/>
</dbReference>
<dbReference type="EMBL" id="JACHXH010000004">
    <property type="protein sequence ID" value="MBB3133833.1"/>
    <property type="molecule type" value="Genomic_DNA"/>
</dbReference>
<keyword evidence="5" id="KW-1185">Reference proteome</keyword>
<evidence type="ECO:0000256" key="1">
    <source>
        <dbReference type="SAM" id="SignalP"/>
    </source>
</evidence>
<organism evidence="3 4">
    <name type="scientific">Rhizobium pisi</name>
    <dbReference type="NCBI Taxonomy" id="574561"/>
    <lineage>
        <taxon>Bacteria</taxon>
        <taxon>Pseudomonadati</taxon>
        <taxon>Pseudomonadota</taxon>
        <taxon>Alphaproteobacteria</taxon>
        <taxon>Hyphomicrobiales</taxon>
        <taxon>Rhizobiaceae</taxon>
        <taxon>Rhizobium/Agrobacterium group</taxon>
        <taxon>Rhizobium</taxon>
    </lineage>
</organism>
<comment type="caution">
    <text evidence="3">The sequence shown here is derived from an EMBL/GenBank/DDBJ whole genome shotgun (WGS) entry which is preliminary data.</text>
</comment>
<name>A0A3R9HKC1_9HYPH</name>
<evidence type="ECO:0000313" key="4">
    <source>
        <dbReference type="Proteomes" id="UP000277279"/>
    </source>
</evidence>
<feature type="signal peptide" evidence="1">
    <location>
        <begin position="1"/>
        <end position="20"/>
    </location>
</feature>
<protein>
    <submittedName>
        <fullName evidence="3">Uncharacterized protein</fullName>
    </submittedName>
</protein>
<dbReference type="RefSeq" id="WP_125844001.1">
    <property type="nucleotide sequence ID" value="NZ_JACHXH010000004.1"/>
</dbReference>
<dbReference type="AlphaFoldDB" id="A0A3R9HKC1"/>
<accession>A0A3R9HKC1</accession>
<feature type="chain" id="PRO_5044600277" evidence="1">
    <location>
        <begin position="21"/>
        <end position="141"/>
    </location>
</feature>
<evidence type="ECO:0000313" key="3">
    <source>
        <dbReference type="EMBL" id="RSB81818.1"/>
    </source>
</evidence>
<proteinExistence type="predicted"/>
<dbReference type="OrthoDB" id="7226379at2"/>
<dbReference type="Proteomes" id="UP000277279">
    <property type="component" value="Unassembled WGS sequence"/>
</dbReference>
<sequence>MLKFLLALAIGVFSVSPLQAGDIIPVTKSCPSGESQPNCERWAKDFKTAVELAYKGDNGAQRTVAFCLSTGCHGAVTIDQVASCSWHLVIANSGSTTVLDGSNTRNTCRPMTAPQKDEARALASGLVQKIYKRPLVKTDQM</sequence>
<keyword evidence="1" id="KW-0732">Signal</keyword>
<dbReference type="Proteomes" id="UP000518315">
    <property type="component" value="Unassembled WGS sequence"/>
</dbReference>
<gene>
    <name evidence="3" type="ORF">EFD55_07685</name>
    <name evidence="2" type="ORF">FHS26_001546</name>
</gene>
<evidence type="ECO:0000313" key="2">
    <source>
        <dbReference type="EMBL" id="MBB3133833.1"/>
    </source>
</evidence>
<evidence type="ECO:0000313" key="5">
    <source>
        <dbReference type="Proteomes" id="UP000518315"/>
    </source>
</evidence>
<reference evidence="2 5" key="2">
    <citation type="submission" date="2020-08" db="EMBL/GenBank/DDBJ databases">
        <title>Genomic Encyclopedia of Type Strains, Phase III (KMG-III): the genomes of soil and plant-associated and newly described type strains.</title>
        <authorList>
            <person name="Whitman W."/>
        </authorList>
    </citation>
    <scope>NUCLEOTIDE SEQUENCE [LARGE SCALE GENOMIC DNA]</scope>
    <source>
        <strain evidence="2 5">CECT 4113</strain>
    </source>
</reference>
<reference evidence="3 4" key="1">
    <citation type="submission" date="2018-11" db="EMBL/GenBank/DDBJ databases">
        <authorList>
            <person name="Huo Y."/>
        </authorList>
    </citation>
    <scope>NUCLEOTIDE SEQUENCE [LARGE SCALE GENOMIC DNA]</scope>
    <source>
        <strain evidence="3 4">DSM 30132</strain>
    </source>
</reference>